<protein>
    <submittedName>
        <fullName evidence="1">9149_t:CDS:1</fullName>
    </submittedName>
</protein>
<comment type="caution">
    <text evidence="1">The sequence shown here is derived from an EMBL/GenBank/DDBJ whole genome shotgun (WGS) entry which is preliminary data.</text>
</comment>
<accession>A0A9N9IWI4</accession>
<proteinExistence type="predicted"/>
<dbReference type="EMBL" id="CAJVPY010015758">
    <property type="protein sequence ID" value="CAG8753464.1"/>
    <property type="molecule type" value="Genomic_DNA"/>
</dbReference>
<dbReference type="OrthoDB" id="2476063at2759"/>
<organism evidence="1 2">
    <name type="scientific">Dentiscutata erythropus</name>
    <dbReference type="NCBI Taxonomy" id="1348616"/>
    <lineage>
        <taxon>Eukaryota</taxon>
        <taxon>Fungi</taxon>
        <taxon>Fungi incertae sedis</taxon>
        <taxon>Mucoromycota</taxon>
        <taxon>Glomeromycotina</taxon>
        <taxon>Glomeromycetes</taxon>
        <taxon>Diversisporales</taxon>
        <taxon>Gigasporaceae</taxon>
        <taxon>Dentiscutata</taxon>
    </lineage>
</organism>
<sequence length="468" mass="53095">MDSVEYLIGTCYLCAKCLYCKEDSSKLLCECDKNISPTTRNPKSTKSDLAKPIKQATNKYFTNIFETNNNHIAFNDHTSFNIDTKTDRFGYTNFNTDIPVCDNLDFLNEEVKELDLENANSDFNRLLEELDTKNNKYKSNKFLLKLYIKNQDNITIPAKRLNILANSSYKVAKETGTGTQIIDEKDFKSFTENYNQAANKKKDVPVGLLKQVILNYQECIILLGLEQLLANIDTPSSYAIFTSPPKVRGISNSNQSPLQQLLQPVSQLPLQLSSQLSSQIPSQTSSQIPSQMHLQMPSQMSSQMPFSQIGLQMPMQMSLQIPSQPSSQMLSNFSNYSLQPSTNFFSHYSNIPLPVLPNFPLYILSNFSSQLLFSISSQPYFMPFLILPNLSQELTTSLRCIPELKEFLTNMDKAKNANREILACLSKFQDHAIQVKQICKLNDKQFELVGITKTGWKIALQEASNKYN</sequence>
<keyword evidence="2" id="KW-1185">Reference proteome</keyword>
<dbReference type="Proteomes" id="UP000789405">
    <property type="component" value="Unassembled WGS sequence"/>
</dbReference>
<evidence type="ECO:0000313" key="1">
    <source>
        <dbReference type="EMBL" id="CAG8753464.1"/>
    </source>
</evidence>
<gene>
    <name evidence="1" type="ORF">DERYTH_LOCUS17106</name>
</gene>
<dbReference type="AlphaFoldDB" id="A0A9N9IWI4"/>
<evidence type="ECO:0000313" key="2">
    <source>
        <dbReference type="Proteomes" id="UP000789405"/>
    </source>
</evidence>
<name>A0A9N9IWI4_9GLOM</name>
<reference evidence="1" key="1">
    <citation type="submission" date="2021-06" db="EMBL/GenBank/DDBJ databases">
        <authorList>
            <person name="Kallberg Y."/>
            <person name="Tangrot J."/>
            <person name="Rosling A."/>
        </authorList>
    </citation>
    <scope>NUCLEOTIDE SEQUENCE</scope>
    <source>
        <strain evidence="1">MA453B</strain>
    </source>
</reference>